<gene>
    <name evidence="2" type="ORF">J1N35_025381</name>
</gene>
<reference evidence="2 3" key="1">
    <citation type="journal article" date="2021" name="Plant Biotechnol. J.">
        <title>Multi-omics assisted identification of the key and species-specific regulatory components of drought-tolerant mechanisms in Gossypium stocksii.</title>
        <authorList>
            <person name="Yu D."/>
            <person name="Ke L."/>
            <person name="Zhang D."/>
            <person name="Wu Y."/>
            <person name="Sun Y."/>
            <person name="Mei J."/>
            <person name="Sun J."/>
            <person name="Sun Y."/>
        </authorList>
    </citation>
    <scope>NUCLEOTIDE SEQUENCE [LARGE SCALE GENOMIC DNA]</scope>
    <source>
        <strain evidence="3">cv. E1</strain>
        <tissue evidence="2">Leaf</tissue>
    </source>
</reference>
<dbReference type="AlphaFoldDB" id="A0A9D3ZY78"/>
<comment type="caution">
    <text evidence="2">The sequence shown here is derived from an EMBL/GenBank/DDBJ whole genome shotgun (WGS) entry which is preliminary data.</text>
</comment>
<proteinExistence type="predicted"/>
<feature type="region of interest" description="Disordered" evidence="1">
    <location>
        <begin position="96"/>
        <end position="148"/>
    </location>
</feature>
<name>A0A9D3ZY78_9ROSI</name>
<dbReference type="EMBL" id="JAIQCV010000008">
    <property type="protein sequence ID" value="KAH1073053.1"/>
    <property type="molecule type" value="Genomic_DNA"/>
</dbReference>
<keyword evidence="3" id="KW-1185">Reference proteome</keyword>
<feature type="compositionally biased region" description="Acidic residues" evidence="1">
    <location>
        <begin position="105"/>
        <end position="115"/>
    </location>
</feature>
<feature type="compositionally biased region" description="Acidic residues" evidence="1">
    <location>
        <begin position="126"/>
        <end position="136"/>
    </location>
</feature>
<sequence length="171" mass="20043">MLLLIQASPRTQIASVPMSIMPHKRARAFTQIDEIQNKFHSEEAKVRYDSIFKNQQMHPEKGFTLKESKYRDFMARIRQVAEALNWELFYEKNQQRVQETKDPKEAEDDPTEIEPEQSAKVPNEAEPMEPEAEPDIETSMFGALTPSPDLRDELSKLIDLMHHLQWQQQAY</sequence>
<accession>A0A9D3ZY78</accession>
<evidence type="ECO:0000313" key="3">
    <source>
        <dbReference type="Proteomes" id="UP000828251"/>
    </source>
</evidence>
<evidence type="ECO:0000313" key="2">
    <source>
        <dbReference type="EMBL" id="KAH1073053.1"/>
    </source>
</evidence>
<dbReference type="Proteomes" id="UP000828251">
    <property type="component" value="Unassembled WGS sequence"/>
</dbReference>
<organism evidence="2 3">
    <name type="scientific">Gossypium stocksii</name>
    <dbReference type="NCBI Taxonomy" id="47602"/>
    <lineage>
        <taxon>Eukaryota</taxon>
        <taxon>Viridiplantae</taxon>
        <taxon>Streptophyta</taxon>
        <taxon>Embryophyta</taxon>
        <taxon>Tracheophyta</taxon>
        <taxon>Spermatophyta</taxon>
        <taxon>Magnoliopsida</taxon>
        <taxon>eudicotyledons</taxon>
        <taxon>Gunneridae</taxon>
        <taxon>Pentapetalae</taxon>
        <taxon>rosids</taxon>
        <taxon>malvids</taxon>
        <taxon>Malvales</taxon>
        <taxon>Malvaceae</taxon>
        <taxon>Malvoideae</taxon>
        <taxon>Gossypium</taxon>
    </lineage>
</organism>
<protein>
    <submittedName>
        <fullName evidence="2">Uncharacterized protein</fullName>
    </submittedName>
</protein>
<evidence type="ECO:0000256" key="1">
    <source>
        <dbReference type="SAM" id="MobiDB-lite"/>
    </source>
</evidence>